<feature type="region of interest" description="Disordered" evidence="1">
    <location>
        <begin position="1"/>
        <end position="23"/>
    </location>
</feature>
<keyword evidence="4" id="KW-1185">Reference proteome</keyword>
<dbReference type="InterPro" id="IPR011333">
    <property type="entry name" value="SKP1/BTB/POZ_sf"/>
</dbReference>
<comment type="caution">
    <text evidence="3">The sequence shown here is derived from an EMBL/GenBank/DDBJ whole genome shotgun (WGS) entry which is preliminary data.</text>
</comment>
<evidence type="ECO:0000313" key="3">
    <source>
        <dbReference type="EMBL" id="ORY54286.1"/>
    </source>
</evidence>
<dbReference type="AlphaFoldDB" id="A0A1Y2D5B7"/>
<dbReference type="EMBL" id="MCOG01000086">
    <property type="protein sequence ID" value="ORY54286.1"/>
    <property type="molecule type" value="Genomic_DNA"/>
</dbReference>
<reference evidence="3 4" key="1">
    <citation type="submission" date="2016-08" db="EMBL/GenBank/DDBJ databases">
        <title>A Parts List for Fungal Cellulosomes Revealed by Comparative Genomics.</title>
        <authorList>
            <consortium name="DOE Joint Genome Institute"/>
            <person name="Haitjema C.H."/>
            <person name="Gilmore S.P."/>
            <person name="Henske J.K."/>
            <person name="Solomon K.V."/>
            <person name="De Groot R."/>
            <person name="Kuo A."/>
            <person name="Mondo S.J."/>
            <person name="Salamov A.A."/>
            <person name="Labutti K."/>
            <person name="Zhao Z."/>
            <person name="Chiniquy J."/>
            <person name="Barry K."/>
            <person name="Brewer H.M."/>
            <person name="Purvine S.O."/>
            <person name="Wright A.T."/>
            <person name="Boxma B."/>
            <person name="Van Alen T."/>
            <person name="Hackstein J.H."/>
            <person name="Baker S.E."/>
            <person name="Grigoriev I.V."/>
            <person name="O'Malley M.A."/>
        </authorList>
    </citation>
    <scope>NUCLEOTIDE SEQUENCE [LARGE SCALE GENOMIC DNA]</scope>
    <source>
        <strain evidence="3 4">G1</strain>
    </source>
</reference>
<evidence type="ECO:0000259" key="2">
    <source>
        <dbReference type="PROSITE" id="PS50097"/>
    </source>
</evidence>
<protein>
    <recommendedName>
        <fullName evidence="2">BTB domain-containing protein</fullName>
    </recommendedName>
</protein>
<evidence type="ECO:0000313" key="4">
    <source>
        <dbReference type="Proteomes" id="UP000193920"/>
    </source>
</evidence>
<dbReference type="Gene3D" id="3.30.710.10">
    <property type="entry name" value="Potassium Channel Kv1.1, Chain A"/>
    <property type="match status" value="1"/>
</dbReference>
<name>A0A1Y2D5B7_9FUNG</name>
<evidence type="ECO:0000256" key="1">
    <source>
        <dbReference type="SAM" id="MobiDB-lite"/>
    </source>
</evidence>
<sequence length="198" mass="23377">MAITLNEEIAQLPSPPMSPHDKYNKEYTLESYNNQEGELKDIIDTTSGELTQDDNLREEFIYMMEEGIQINNEVIPCPYFIEKLHRIGKSIINKKTEDAVPLYVYGNEENIYGEFWVHPMFLSLQSFQFFKIFQKIKESDEQDIFEIKVPSLNTFSYVIYYLYTGDTTKILEIAKNDEIFYKGIMENFECLEINMKSF</sequence>
<dbReference type="Proteomes" id="UP000193920">
    <property type="component" value="Unassembled WGS sequence"/>
</dbReference>
<dbReference type="PROSITE" id="PS50097">
    <property type="entry name" value="BTB"/>
    <property type="match status" value="1"/>
</dbReference>
<gene>
    <name evidence="3" type="ORF">LY90DRAFT_702374</name>
</gene>
<dbReference type="OrthoDB" id="10250130at2759"/>
<dbReference type="InterPro" id="IPR000210">
    <property type="entry name" value="BTB/POZ_dom"/>
</dbReference>
<proteinExistence type="predicted"/>
<accession>A0A1Y2D5B7</accession>
<organism evidence="3 4">
    <name type="scientific">Neocallimastix californiae</name>
    <dbReference type="NCBI Taxonomy" id="1754190"/>
    <lineage>
        <taxon>Eukaryota</taxon>
        <taxon>Fungi</taxon>
        <taxon>Fungi incertae sedis</taxon>
        <taxon>Chytridiomycota</taxon>
        <taxon>Chytridiomycota incertae sedis</taxon>
        <taxon>Neocallimastigomycetes</taxon>
        <taxon>Neocallimastigales</taxon>
        <taxon>Neocallimastigaceae</taxon>
        <taxon>Neocallimastix</taxon>
    </lineage>
</organism>
<feature type="domain" description="BTB" evidence="2">
    <location>
        <begin position="98"/>
        <end position="166"/>
    </location>
</feature>